<dbReference type="EMBL" id="CP003639">
    <property type="protein sequence ID" value="AFM40819.1"/>
    <property type="molecule type" value="Genomic_DNA"/>
</dbReference>
<evidence type="ECO:0000313" key="8">
    <source>
        <dbReference type="Proteomes" id="UP000002892"/>
    </source>
</evidence>
<keyword evidence="1" id="KW-0436">Ligase</keyword>
<dbReference type="InterPro" id="IPR011761">
    <property type="entry name" value="ATP-grasp"/>
</dbReference>
<evidence type="ECO:0000256" key="2">
    <source>
        <dbReference type="ARBA" id="ARBA00022741"/>
    </source>
</evidence>
<dbReference type="Pfam" id="PF13380">
    <property type="entry name" value="CoA_binding_2"/>
    <property type="match status" value="1"/>
</dbReference>
<accession>I4D4U5</accession>
<dbReference type="Pfam" id="PF13607">
    <property type="entry name" value="Succ_CoA_lig"/>
    <property type="match status" value="1"/>
</dbReference>
<dbReference type="PANTHER" id="PTHR43334">
    <property type="entry name" value="ACETATE--COA LIGASE [ADP-FORMING]"/>
    <property type="match status" value="1"/>
</dbReference>
<dbReference type="Gene3D" id="3.40.50.720">
    <property type="entry name" value="NAD(P)-binding Rossmann-like Domain"/>
    <property type="match status" value="1"/>
</dbReference>
<evidence type="ECO:0000256" key="3">
    <source>
        <dbReference type="ARBA" id="ARBA00022840"/>
    </source>
</evidence>
<keyword evidence="3 5" id="KW-0067">ATP-binding</keyword>
<dbReference type="RefSeq" id="WP_014826825.1">
    <property type="nucleotide sequence ID" value="NC_018068.1"/>
</dbReference>
<dbReference type="GO" id="GO:0043758">
    <property type="term" value="F:acetate-CoA ligase (ADP-forming) activity"/>
    <property type="evidence" value="ECO:0007669"/>
    <property type="project" value="InterPro"/>
</dbReference>
<dbReference type="HOGENOM" id="CLU_007415_3_1_9"/>
<sequence>MHYFMEPTGVAIFGASQDFTTINGKILKYLLKHQFGGQIYPINPKYKEIVGLPCYPSIGDITEQVDLALIAVAAARVPGILRDCGGKGVKRAVIFSSGFAEMGQEGKKVQEEILQIAKEYNMRVIGPNCLGILNVSTGLIASFSGSMEVDHIKTGPVALVSQSGAVGFMLFNLLQEAGVGVNYVVTTGNEADVTAGEGLTYVVESPDTKVVLTYLEGLRDGESFRKTAEKAAEAGKPIIALKVGNSASGQKAAATHTAALTGSGGAYKSYFEKMGIIQARDSEDIIDLAQAFLPGKLPHGPRVGIVTMSGGVGILLADRSEEIGLQVPELSASLQKEVQKVIPSFGCAQNPVDVTAQSLNQGEEFKKCLRILLASDELDMLIVAITMATGQIAEKIGRDIAEAALGTDKPLVVSWSVGQVAKPGFEVLKKAGVPLYHSPARAVKAIGALYHYANFQKNWKLPAIDKIDPLRKSQIQTVLRKSSQALSEHATKELLELYGLPVTKEYVAVTAEEAVGIAEKFGYPVVMKIDSPDILHKTEAGGVAVNISSPQEVRAKFQEIIERGKAYNPQAKINGILIQEQVTPGVEVIIGLQRDPVLGTQIMFGLGGIFVEVLKDFILKPVPLSREDAENMLNEIKGAALLNGVRGRGAVDKEALTEILLGVSQLAVEAEDTLLSLDMNPVTVLPKGLGAKVLDGVLISSDSCQTCTN</sequence>
<evidence type="ECO:0000256" key="4">
    <source>
        <dbReference type="ARBA" id="ARBA00060888"/>
    </source>
</evidence>
<name>I4D4U5_DESAJ</name>
<dbReference type="STRING" id="646529.Desaci_1832"/>
<evidence type="ECO:0000256" key="5">
    <source>
        <dbReference type="PROSITE-ProRule" id="PRU00409"/>
    </source>
</evidence>
<dbReference type="PROSITE" id="PS50975">
    <property type="entry name" value="ATP_GRASP"/>
    <property type="match status" value="1"/>
</dbReference>
<dbReference type="Pfam" id="PF13549">
    <property type="entry name" value="ATP-grasp_5"/>
    <property type="match status" value="1"/>
</dbReference>
<dbReference type="SMART" id="SM00881">
    <property type="entry name" value="CoA_binding"/>
    <property type="match status" value="1"/>
</dbReference>
<keyword evidence="2 5" id="KW-0547">Nucleotide-binding</keyword>
<dbReference type="FunFam" id="3.30.1490.20:FF:000020">
    <property type="entry name" value="Protein lysine acetyltransferase"/>
    <property type="match status" value="1"/>
</dbReference>
<evidence type="ECO:0000259" key="6">
    <source>
        <dbReference type="PROSITE" id="PS50975"/>
    </source>
</evidence>
<dbReference type="OrthoDB" id="9807426at2"/>
<dbReference type="KEGG" id="dai:Desaci_1832"/>
<dbReference type="InterPro" id="IPR036291">
    <property type="entry name" value="NAD(P)-bd_dom_sf"/>
</dbReference>
<evidence type="ECO:0000313" key="7">
    <source>
        <dbReference type="EMBL" id="AFM40819.1"/>
    </source>
</evidence>
<keyword evidence="8" id="KW-1185">Reference proteome</keyword>
<dbReference type="Gene3D" id="3.40.50.261">
    <property type="entry name" value="Succinyl-CoA synthetase domains"/>
    <property type="match status" value="2"/>
</dbReference>
<gene>
    <name evidence="7" type="ordered locus">Desaci_1832</name>
</gene>
<comment type="similarity">
    <text evidence="4">In the N-terminal section; belongs to the acetate CoA ligase alpha subunit family.</text>
</comment>
<dbReference type="PANTHER" id="PTHR43334:SF1">
    <property type="entry name" value="3-HYDROXYPROPIONATE--COA LIGASE [ADP-FORMING]"/>
    <property type="match status" value="1"/>
</dbReference>
<dbReference type="GO" id="GO:0005524">
    <property type="term" value="F:ATP binding"/>
    <property type="evidence" value="ECO:0007669"/>
    <property type="project" value="UniProtKB-UniRule"/>
</dbReference>
<dbReference type="InterPro" id="IPR013815">
    <property type="entry name" value="ATP_grasp_subdomain_1"/>
</dbReference>
<organism evidence="7 8">
    <name type="scientific">Desulfosporosinus acidiphilus (strain DSM 22704 / JCM 16185 / SJ4)</name>
    <dbReference type="NCBI Taxonomy" id="646529"/>
    <lineage>
        <taxon>Bacteria</taxon>
        <taxon>Bacillati</taxon>
        <taxon>Bacillota</taxon>
        <taxon>Clostridia</taxon>
        <taxon>Eubacteriales</taxon>
        <taxon>Desulfitobacteriaceae</taxon>
        <taxon>Desulfosporosinus</taxon>
    </lineage>
</organism>
<dbReference type="SUPFAM" id="SSF52210">
    <property type="entry name" value="Succinyl-CoA synthetase domains"/>
    <property type="match status" value="2"/>
</dbReference>
<dbReference type="InterPro" id="IPR032875">
    <property type="entry name" value="Succ_CoA_lig_flav_dom"/>
</dbReference>
<dbReference type="Gene3D" id="3.30.470.20">
    <property type="entry name" value="ATP-grasp fold, B domain"/>
    <property type="match status" value="1"/>
</dbReference>
<dbReference type="InterPro" id="IPR016102">
    <property type="entry name" value="Succinyl-CoA_synth-like"/>
</dbReference>
<reference evidence="7 8" key="1">
    <citation type="journal article" date="2012" name="J. Bacteriol.">
        <title>Complete genome sequences of Desulfosporosinus orientis DSM765T, Desulfosporosinus youngiae DSM17734T, Desulfosporosinus meridiei DSM13257T, and Desulfosporosinus acidiphilus DSM22704T.</title>
        <authorList>
            <person name="Pester M."/>
            <person name="Brambilla E."/>
            <person name="Alazard D."/>
            <person name="Rattei T."/>
            <person name="Weinmaier T."/>
            <person name="Han J."/>
            <person name="Lucas S."/>
            <person name="Lapidus A."/>
            <person name="Cheng J.F."/>
            <person name="Goodwin L."/>
            <person name="Pitluck S."/>
            <person name="Peters L."/>
            <person name="Ovchinnikova G."/>
            <person name="Teshima H."/>
            <person name="Detter J.C."/>
            <person name="Han C.S."/>
            <person name="Tapia R."/>
            <person name="Land M.L."/>
            <person name="Hauser L."/>
            <person name="Kyrpides N.C."/>
            <person name="Ivanova N.N."/>
            <person name="Pagani I."/>
            <person name="Huntmann M."/>
            <person name="Wei C.L."/>
            <person name="Davenport K.W."/>
            <person name="Daligault H."/>
            <person name="Chain P.S."/>
            <person name="Chen A."/>
            <person name="Mavromatis K."/>
            <person name="Markowitz V."/>
            <person name="Szeto E."/>
            <person name="Mikhailova N."/>
            <person name="Pati A."/>
            <person name="Wagner M."/>
            <person name="Woyke T."/>
            <person name="Ollivier B."/>
            <person name="Klenk H.P."/>
            <person name="Spring S."/>
            <person name="Loy A."/>
        </authorList>
    </citation>
    <scope>NUCLEOTIDE SEQUENCE [LARGE SCALE GENOMIC DNA]</scope>
    <source>
        <strain evidence="8">DSM 22704 / JCM 16185 / SJ4</strain>
    </source>
</reference>
<feature type="domain" description="ATP-grasp" evidence="6">
    <location>
        <begin position="492"/>
        <end position="528"/>
    </location>
</feature>
<dbReference type="eggNOG" id="COG0045">
    <property type="taxonomic scope" value="Bacteria"/>
</dbReference>
<dbReference type="AlphaFoldDB" id="I4D4U5"/>
<dbReference type="Proteomes" id="UP000002892">
    <property type="component" value="Chromosome"/>
</dbReference>
<dbReference type="SUPFAM" id="SSF51735">
    <property type="entry name" value="NAD(P)-binding Rossmann-fold domains"/>
    <property type="match status" value="1"/>
</dbReference>
<dbReference type="eggNOG" id="COG1042">
    <property type="taxonomic scope" value="Bacteria"/>
</dbReference>
<dbReference type="GO" id="GO:0046872">
    <property type="term" value="F:metal ion binding"/>
    <property type="evidence" value="ECO:0007669"/>
    <property type="project" value="InterPro"/>
</dbReference>
<dbReference type="Gene3D" id="3.30.1490.20">
    <property type="entry name" value="ATP-grasp fold, A domain"/>
    <property type="match status" value="1"/>
</dbReference>
<dbReference type="InterPro" id="IPR003781">
    <property type="entry name" value="CoA-bd"/>
</dbReference>
<dbReference type="InterPro" id="IPR043938">
    <property type="entry name" value="Ligase_CoA_dom"/>
</dbReference>
<dbReference type="SUPFAM" id="SSF56059">
    <property type="entry name" value="Glutathione synthetase ATP-binding domain-like"/>
    <property type="match status" value="1"/>
</dbReference>
<proteinExistence type="inferred from homology"/>
<evidence type="ECO:0000256" key="1">
    <source>
        <dbReference type="ARBA" id="ARBA00022598"/>
    </source>
</evidence>
<dbReference type="InterPro" id="IPR051538">
    <property type="entry name" value="Acyl-CoA_Synth/Transferase"/>
</dbReference>
<dbReference type="Pfam" id="PF19045">
    <property type="entry name" value="Ligase_CoA_2"/>
    <property type="match status" value="1"/>
</dbReference>
<protein>
    <submittedName>
        <fullName evidence="7">Acyl-CoA synthetase (NDP forming)</fullName>
    </submittedName>
</protein>